<evidence type="ECO:0000259" key="5">
    <source>
        <dbReference type="PROSITE" id="PS50089"/>
    </source>
</evidence>
<dbReference type="Gene3D" id="3.30.40.10">
    <property type="entry name" value="Zinc/RING finger domain, C3HC4 (zinc finger)"/>
    <property type="match status" value="1"/>
</dbReference>
<dbReference type="PANTHER" id="PTHR15710">
    <property type="entry name" value="E3 UBIQUITIN-PROTEIN LIGASE PRAJA"/>
    <property type="match status" value="1"/>
</dbReference>
<comment type="caution">
    <text evidence="6">The sequence shown here is derived from an EMBL/GenBank/DDBJ whole genome shotgun (WGS) entry which is preliminary data.</text>
</comment>
<evidence type="ECO:0000256" key="2">
    <source>
        <dbReference type="ARBA" id="ARBA00022771"/>
    </source>
</evidence>
<dbReference type="Pfam" id="PF13639">
    <property type="entry name" value="zf-RING_2"/>
    <property type="match status" value="1"/>
</dbReference>
<name>A0A9Q0K3T9_9MAGN</name>
<sequence>MSFSYYARWSLKALTSEDSTMSELQISMIDNQTNLPFTFRFIDVYLKVRTSINNVRIINSELLEVKKKLFPFDSLSSYETLKPCIRDTLSNMNNFQLGTDLIEPLKEQITIKVCDQFRANQAREVRTVGFEIEVQFQTVEEYEDDEDTTMEDIIEATMDIEPAMVPASKDSIEKLINTKKLKQDEEIGEACTICLEELGVDVKVMPCGHAFHGDCIIKWLQQSHFCPMCRFSMPVEAD</sequence>
<keyword evidence="1" id="KW-0479">Metal-binding</keyword>
<evidence type="ECO:0000256" key="4">
    <source>
        <dbReference type="PROSITE-ProRule" id="PRU00175"/>
    </source>
</evidence>
<evidence type="ECO:0000256" key="1">
    <source>
        <dbReference type="ARBA" id="ARBA00022723"/>
    </source>
</evidence>
<dbReference type="OrthoDB" id="4348522at2759"/>
<dbReference type="PROSITE" id="PS50089">
    <property type="entry name" value="ZF_RING_2"/>
    <property type="match status" value="1"/>
</dbReference>
<dbReference type="SUPFAM" id="SSF57850">
    <property type="entry name" value="RING/U-box"/>
    <property type="match status" value="1"/>
</dbReference>
<dbReference type="Proteomes" id="UP001141806">
    <property type="component" value="Unassembled WGS sequence"/>
</dbReference>
<organism evidence="6 7">
    <name type="scientific">Protea cynaroides</name>
    <dbReference type="NCBI Taxonomy" id="273540"/>
    <lineage>
        <taxon>Eukaryota</taxon>
        <taxon>Viridiplantae</taxon>
        <taxon>Streptophyta</taxon>
        <taxon>Embryophyta</taxon>
        <taxon>Tracheophyta</taxon>
        <taxon>Spermatophyta</taxon>
        <taxon>Magnoliopsida</taxon>
        <taxon>Proteales</taxon>
        <taxon>Proteaceae</taxon>
        <taxon>Protea</taxon>
    </lineage>
</organism>
<dbReference type="InterPro" id="IPR013083">
    <property type="entry name" value="Znf_RING/FYVE/PHD"/>
</dbReference>
<gene>
    <name evidence="6" type="ORF">NE237_022733</name>
</gene>
<keyword evidence="7" id="KW-1185">Reference proteome</keyword>
<keyword evidence="2 4" id="KW-0863">Zinc-finger</keyword>
<dbReference type="GO" id="GO:0005737">
    <property type="term" value="C:cytoplasm"/>
    <property type="evidence" value="ECO:0007669"/>
    <property type="project" value="TreeGrafter"/>
</dbReference>
<keyword evidence="3" id="KW-0862">Zinc</keyword>
<dbReference type="GO" id="GO:0008270">
    <property type="term" value="F:zinc ion binding"/>
    <property type="evidence" value="ECO:0007669"/>
    <property type="project" value="UniProtKB-KW"/>
</dbReference>
<reference evidence="6" key="1">
    <citation type="journal article" date="2023" name="Plant J.">
        <title>The genome of the king protea, Protea cynaroides.</title>
        <authorList>
            <person name="Chang J."/>
            <person name="Duong T.A."/>
            <person name="Schoeman C."/>
            <person name="Ma X."/>
            <person name="Roodt D."/>
            <person name="Barker N."/>
            <person name="Li Z."/>
            <person name="Van de Peer Y."/>
            <person name="Mizrachi E."/>
        </authorList>
    </citation>
    <scope>NUCLEOTIDE SEQUENCE</scope>
    <source>
        <tissue evidence="6">Young leaves</tissue>
    </source>
</reference>
<protein>
    <recommendedName>
        <fullName evidence="5">RING-type domain-containing protein</fullName>
    </recommendedName>
</protein>
<dbReference type="GO" id="GO:0016567">
    <property type="term" value="P:protein ubiquitination"/>
    <property type="evidence" value="ECO:0007669"/>
    <property type="project" value="TreeGrafter"/>
</dbReference>
<evidence type="ECO:0000313" key="7">
    <source>
        <dbReference type="Proteomes" id="UP001141806"/>
    </source>
</evidence>
<accession>A0A9Q0K3T9</accession>
<feature type="domain" description="RING-type" evidence="5">
    <location>
        <begin position="191"/>
        <end position="230"/>
    </location>
</feature>
<evidence type="ECO:0000256" key="3">
    <source>
        <dbReference type="ARBA" id="ARBA00022833"/>
    </source>
</evidence>
<dbReference type="InterPro" id="IPR001841">
    <property type="entry name" value="Znf_RING"/>
</dbReference>
<dbReference type="PANTHER" id="PTHR15710:SF184">
    <property type="entry name" value="RING_U-BOX SUPERFAMILY PROTEIN"/>
    <property type="match status" value="1"/>
</dbReference>
<dbReference type="CDD" id="cd16454">
    <property type="entry name" value="RING-H2_PA-TM-RING"/>
    <property type="match status" value="1"/>
</dbReference>
<dbReference type="SMART" id="SM00184">
    <property type="entry name" value="RING"/>
    <property type="match status" value="1"/>
</dbReference>
<dbReference type="EMBL" id="JAMYWD010000008">
    <property type="protein sequence ID" value="KAJ4962794.1"/>
    <property type="molecule type" value="Genomic_DNA"/>
</dbReference>
<evidence type="ECO:0000313" key="6">
    <source>
        <dbReference type="EMBL" id="KAJ4962794.1"/>
    </source>
</evidence>
<proteinExistence type="predicted"/>
<dbReference type="GO" id="GO:0061630">
    <property type="term" value="F:ubiquitin protein ligase activity"/>
    <property type="evidence" value="ECO:0007669"/>
    <property type="project" value="TreeGrafter"/>
</dbReference>
<dbReference type="AlphaFoldDB" id="A0A9Q0K3T9"/>